<protein>
    <recommendedName>
        <fullName evidence="4">Transcription factor domain-containing protein</fullName>
    </recommendedName>
</protein>
<dbReference type="RefSeq" id="XP_013263216.1">
    <property type="nucleotide sequence ID" value="XM_013407762.1"/>
</dbReference>
<evidence type="ECO:0008006" key="4">
    <source>
        <dbReference type="Google" id="ProtNLM"/>
    </source>
</evidence>
<dbReference type="EMBL" id="AMGV01000002">
    <property type="protein sequence ID" value="KEF60626.1"/>
    <property type="molecule type" value="Genomic_DNA"/>
</dbReference>
<dbReference type="Proteomes" id="UP000027920">
    <property type="component" value="Unassembled WGS sequence"/>
</dbReference>
<accession>A0A072PL66</accession>
<feature type="compositionally biased region" description="Polar residues" evidence="1">
    <location>
        <begin position="173"/>
        <end position="197"/>
    </location>
</feature>
<evidence type="ECO:0000313" key="2">
    <source>
        <dbReference type="EMBL" id="KEF60626.1"/>
    </source>
</evidence>
<feature type="region of interest" description="Disordered" evidence="1">
    <location>
        <begin position="1"/>
        <end position="20"/>
    </location>
</feature>
<feature type="region of interest" description="Disordered" evidence="1">
    <location>
        <begin position="170"/>
        <end position="198"/>
    </location>
</feature>
<dbReference type="AlphaFoldDB" id="A0A072PL66"/>
<dbReference type="STRING" id="1182545.A0A072PL66"/>
<sequence>MTRPIQPTTLDSSASSQQYSLPRADAEVDVNLNNSNDQISSLTEESLAAGTSSFLPPSADHDRMRVAPQSRHLSPLERLDSHVPRIIAVDESSRQPHIATHSVALPMDYTHTPYTVDDLLEWQSAWVGNTFPFQNEAFFENPVVNLWDSNFNLLPDDFYRLHDFQRPYDEQNPIESRQPNPSTPSGGDSPLNHTSNTRPRRIATAYEKLRQFSTAEFISRPSSPSAQSQHQRWLANLASVQSPKVDRAIINVFLGLFQSRLSETFQHFRGFYIRKDTPTELYLAMAAVGGLYCSIAGSADVARWLYYSAQHKLLTKVCAPRPANPNEGSSIVSTYILLELFGYLSGDRRIVELIEVYHFEMLQAARDFGLWRQRQGLQEDERKSLIQSLFVLECYRVVLLQKPPMFYPCSTPRYILDVVQGSGYGPGPGPEDEALSEYLRSIAALENSGRRIDTPSMSVHTLYAMSLLTTHVTYRAATTTINEQDAGRSEQASGRSSKSLWQMAFFELVLNNWRCVHSTAPSANTMMLFHTIHLNMYASLPTIQELTQKILYQAARNPTTGQASSVPSNTTTLTTGISERLQRCFRTEDDCEKALWHANQILRLAQQVTAREHEFRGNTALCHTAHHSKDDGQEDIARSPHFMWAVYFATLCFWFANSDLAPRTHQGSTGDYRSRSNLSLARERHLGQAIMAQSECGIARLFHSILEHLGSTL</sequence>
<gene>
    <name evidence="2" type="ORF">A1O9_02187</name>
</gene>
<reference evidence="2 3" key="1">
    <citation type="submission" date="2013-03" db="EMBL/GenBank/DDBJ databases">
        <title>The Genome Sequence of Exophiala aquamarina CBS 119918.</title>
        <authorList>
            <consortium name="The Broad Institute Genomics Platform"/>
            <person name="Cuomo C."/>
            <person name="de Hoog S."/>
            <person name="Gorbushina A."/>
            <person name="Walker B."/>
            <person name="Young S.K."/>
            <person name="Zeng Q."/>
            <person name="Gargeya S."/>
            <person name="Fitzgerald M."/>
            <person name="Haas B."/>
            <person name="Abouelleil A."/>
            <person name="Allen A.W."/>
            <person name="Alvarado L."/>
            <person name="Arachchi H.M."/>
            <person name="Berlin A.M."/>
            <person name="Chapman S.B."/>
            <person name="Gainer-Dewar J."/>
            <person name="Goldberg J."/>
            <person name="Griggs A."/>
            <person name="Gujja S."/>
            <person name="Hansen M."/>
            <person name="Howarth C."/>
            <person name="Imamovic A."/>
            <person name="Ireland A."/>
            <person name="Larimer J."/>
            <person name="McCowan C."/>
            <person name="Murphy C."/>
            <person name="Pearson M."/>
            <person name="Poon T.W."/>
            <person name="Priest M."/>
            <person name="Roberts A."/>
            <person name="Saif S."/>
            <person name="Shea T."/>
            <person name="Sisk P."/>
            <person name="Sykes S."/>
            <person name="Wortman J."/>
            <person name="Nusbaum C."/>
            <person name="Birren B."/>
        </authorList>
    </citation>
    <scope>NUCLEOTIDE SEQUENCE [LARGE SCALE GENOMIC DNA]</scope>
    <source>
        <strain evidence="2 3">CBS 119918</strain>
    </source>
</reference>
<evidence type="ECO:0000256" key="1">
    <source>
        <dbReference type="SAM" id="MobiDB-lite"/>
    </source>
</evidence>
<dbReference type="GeneID" id="25277132"/>
<dbReference type="VEuPathDB" id="FungiDB:A1O9_02187"/>
<proteinExistence type="predicted"/>
<comment type="caution">
    <text evidence="2">The sequence shown here is derived from an EMBL/GenBank/DDBJ whole genome shotgun (WGS) entry which is preliminary data.</text>
</comment>
<evidence type="ECO:0000313" key="3">
    <source>
        <dbReference type="Proteomes" id="UP000027920"/>
    </source>
</evidence>
<dbReference type="OrthoDB" id="10018191at2759"/>
<name>A0A072PL66_9EURO</name>
<organism evidence="2 3">
    <name type="scientific">Exophiala aquamarina CBS 119918</name>
    <dbReference type="NCBI Taxonomy" id="1182545"/>
    <lineage>
        <taxon>Eukaryota</taxon>
        <taxon>Fungi</taxon>
        <taxon>Dikarya</taxon>
        <taxon>Ascomycota</taxon>
        <taxon>Pezizomycotina</taxon>
        <taxon>Eurotiomycetes</taxon>
        <taxon>Chaetothyriomycetidae</taxon>
        <taxon>Chaetothyriales</taxon>
        <taxon>Herpotrichiellaceae</taxon>
        <taxon>Exophiala</taxon>
    </lineage>
</organism>
<dbReference type="HOGENOM" id="CLU_430825_0_0_1"/>
<keyword evidence="3" id="KW-1185">Reference proteome</keyword>